<dbReference type="InterPro" id="IPR041657">
    <property type="entry name" value="HTH_17"/>
</dbReference>
<name>A0A0W8FUG8_9ZZZZ</name>
<proteinExistence type="predicted"/>
<dbReference type="GO" id="GO:0003677">
    <property type="term" value="F:DNA binding"/>
    <property type="evidence" value="ECO:0007669"/>
    <property type="project" value="InterPro"/>
</dbReference>
<dbReference type="EMBL" id="LNQE01000849">
    <property type="protein sequence ID" value="KUG24402.1"/>
    <property type="molecule type" value="Genomic_DNA"/>
</dbReference>
<protein>
    <recommendedName>
        <fullName evidence="1">Helix-turn-helix domain-containing protein</fullName>
    </recommendedName>
</protein>
<dbReference type="AlphaFoldDB" id="A0A0W8FUG8"/>
<comment type="caution">
    <text evidence="2">The sequence shown here is derived from an EMBL/GenBank/DDBJ whole genome shotgun (WGS) entry which is preliminary data.</text>
</comment>
<gene>
    <name evidence="2" type="ORF">ASZ90_005779</name>
</gene>
<evidence type="ECO:0000313" key="2">
    <source>
        <dbReference type="EMBL" id="KUG24402.1"/>
    </source>
</evidence>
<sequence length="179" mass="20429">MDKICIVKRRREQAQPEIKGTPAPPANQTDVILSKIAQSTTAAVIQSQLSDKKIVEEFIDDSSSVISIIMTKEQSALLQQSEYIKELLAGAKKDPSLDIKINSEGQLALNFRYNESILLRMLCANQVCQMLQISKSFLQKLVNEKKLNSYKLGRMRRFLLEDILEYLSNDEEFAQFKKQ</sequence>
<dbReference type="InterPro" id="IPR010093">
    <property type="entry name" value="SinI_DNA-bd"/>
</dbReference>
<reference evidence="2" key="1">
    <citation type="journal article" date="2015" name="Proc. Natl. Acad. Sci. U.S.A.">
        <title>Networks of energetic and metabolic interactions define dynamics in microbial communities.</title>
        <authorList>
            <person name="Embree M."/>
            <person name="Liu J.K."/>
            <person name="Al-Bassam M.M."/>
            <person name="Zengler K."/>
        </authorList>
    </citation>
    <scope>NUCLEOTIDE SEQUENCE</scope>
</reference>
<organism evidence="2">
    <name type="scientific">hydrocarbon metagenome</name>
    <dbReference type="NCBI Taxonomy" id="938273"/>
    <lineage>
        <taxon>unclassified sequences</taxon>
        <taxon>metagenomes</taxon>
        <taxon>ecological metagenomes</taxon>
    </lineage>
</organism>
<accession>A0A0W8FUG8</accession>
<feature type="domain" description="Helix-turn-helix" evidence="1">
    <location>
        <begin position="125"/>
        <end position="168"/>
    </location>
</feature>
<dbReference type="Pfam" id="PF12728">
    <property type="entry name" value="HTH_17"/>
    <property type="match status" value="1"/>
</dbReference>
<dbReference type="NCBIfam" id="TIGR01764">
    <property type="entry name" value="excise"/>
    <property type="match status" value="1"/>
</dbReference>
<evidence type="ECO:0000259" key="1">
    <source>
        <dbReference type="Pfam" id="PF12728"/>
    </source>
</evidence>